<dbReference type="RefSeq" id="WP_079133904.1">
    <property type="nucleotide sequence ID" value="NZ_BMSZ01000006.1"/>
</dbReference>
<dbReference type="InterPro" id="IPR003593">
    <property type="entry name" value="AAA+_ATPase"/>
</dbReference>
<keyword evidence="8" id="KW-1185">Reference proteome</keyword>
<dbReference type="Proteomes" id="UP000659767">
    <property type="component" value="Unassembled WGS sequence"/>
</dbReference>
<comment type="similarity">
    <text evidence="1">Belongs to the ABC transporter superfamily.</text>
</comment>
<feature type="compositionally biased region" description="Basic and acidic residues" evidence="5">
    <location>
        <begin position="7"/>
        <end position="18"/>
    </location>
</feature>
<evidence type="ECO:0000256" key="5">
    <source>
        <dbReference type="SAM" id="MobiDB-lite"/>
    </source>
</evidence>
<dbReference type="InterPro" id="IPR003439">
    <property type="entry name" value="ABC_transporter-like_ATP-bd"/>
</dbReference>
<evidence type="ECO:0000256" key="2">
    <source>
        <dbReference type="ARBA" id="ARBA00022448"/>
    </source>
</evidence>
<dbReference type="Gene3D" id="3.40.50.300">
    <property type="entry name" value="P-loop containing nucleotide triphosphate hydrolases"/>
    <property type="match status" value="1"/>
</dbReference>
<dbReference type="SUPFAM" id="SSF52540">
    <property type="entry name" value="P-loop containing nucleoside triphosphate hydrolases"/>
    <property type="match status" value="1"/>
</dbReference>
<dbReference type="PANTHER" id="PTHR43335">
    <property type="entry name" value="ABC TRANSPORTER, ATP-BINDING PROTEIN"/>
    <property type="match status" value="1"/>
</dbReference>
<gene>
    <name evidence="7" type="ORF">GCM10010253_25980</name>
</gene>
<proteinExistence type="inferred from homology"/>
<feature type="region of interest" description="Disordered" evidence="5">
    <location>
        <begin position="1"/>
        <end position="20"/>
    </location>
</feature>
<sequence length="258" mass="27510">MAQDAHTTQDHTQNRQDARQQVITVRDLQKEFRGTRAVDGVSFDVRPGRVTGFLGPNGAGKTTTLRMILGLIRPTGGSALLWGSPYAGLAAPTRRIGVGLDGGAFVGRRTGRGHLRCYAPAAGCGPERVDRLLADVGLSGAADRPVAGYSTGMKQRLSLASALLGDPELLILDEPANGLDPEGMLWLREFLRDFAASGRTVLLSSHLLGEMEQTVDDVLLMHHGRLLSSGPLDGLLEPGERLESAFLRLTRAGNGVRA</sequence>
<evidence type="ECO:0000256" key="1">
    <source>
        <dbReference type="ARBA" id="ARBA00005417"/>
    </source>
</evidence>
<organism evidence="7 8">
    <name type="scientific">Streptomyces badius</name>
    <dbReference type="NCBI Taxonomy" id="1941"/>
    <lineage>
        <taxon>Bacteria</taxon>
        <taxon>Bacillati</taxon>
        <taxon>Actinomycetota</taxon>
        <taxon>Actinomycetes</taxon>
        <taxon>Kitasatosporales</taxon>
        <taxon>Streptomycetaceae</taxon>
        <taxon>Streptomyces</taxon>
    </lineage>
</organism>
<dbReference type="PANTHER" id="PTHR43335:SF4">
    <property type="entry name" value="ABC TRANSPORTER, ATP-BINDING PROTEIN"/>
    <property type="match status" value="1"/>
</dbReference>
<keyword evidence="4" id="KW-0067">ATP-binding</keyword>
<feature type="domain" description="ABC transporter" evidence="6">
    <location>
        <begin position="23"/>
        <end position="248"/>
    </location>
</feature>
<evidence type="ECO:0000313" key="7">
    <source>
        <dbReference type="EMBL" id="GGS50425.1"/>
    </source>
</evidence>
<dbReference type="SMART" id="SM00382">
    <property type="entry name" value="AAA"/>
    <property type="match status" value="1"/>
</dbReference>
<evidence type="ECO:0000256" key="3">
    <source>
        <dbReference type="ARBA" id="ARBA00022741"/>
    </source>
</evidence>
<name>A0ABQ2T2Z0_STRBA</name>
<protein>
    <submittedName>
        <fullName evidence="7">ABC transporter</fullName>
    </submittedName>
</protein>
<dbReference type="Pfam" id="PF00005">
    <property type="entry name" value="ABC_tran"/>
    <property type="match status" value="1"/>
</dbReference>
<keyword evidence="3" id="KW-0547">Nucleotide-binding</keyword>
<evidence type="ECO:0000259" key="6">
    <source>
        <dbReference type="PROSITE" id="PS50893"/>
    </source>
</evidence>
<dbReference type="PROSITE" id="PS50893">
    <property type="entry name" value="ABC_TRANSPORTER_2"/>
    <property type="match status" value="1"/>
</dbReference>
<reference evidence="8" key="1">
    <citation type="journal article" date="2019" name="Int. J. Syst. Evol. Microbiol.">
        <title>The Global Catalogue of Microorganisms (GCM) 10K type strain sequencing project: providing services to taxonomists for standard genome sequencing and annotation.</title>
        <authorList>
            <consortium name="The Broad Institute Genomics Platform"/>
            <consortium name="The Broad Institute Genome Sequencing Center for Infectious Disease"/>
            <person name="Wu L."/>
            <person name="Ma J."/>
        </authorList>
    </citation>
    <scope>NUCLEOTIDE SEQUENCE [LARGE SCALE GENOMIC DNA]</scope>
    <source>
        <strain evidence="8">JCM 4350</strain>
    </source>
</reference>
<dbReference type="EMBL" id="BMSZ01000006">
    <property type="protein sequence ID" value="GGS50425.1"/>
    <property type="molecule type" value="Genomic_DNA"/>
</dbReference>
<comment type="caution">
    <text evidence="7">The sequence shown here is derived from an EMBL/GenBank/DDBJ whole genome shotgun (WGS) entry which is preliminary data.</text>
</comment>
<evidence type="ECO:0000313" key="8">
    <source>
        <dbReference type="Proteomes" id="UP000659767"/>
    </source>
</evidence>
<evidence type="ECO:0000256" key="4">
    <source>
        <dbReference type="ARBA" id="ARBA00022840"/>
    </source>
</evidence>
<accession>A0ABQ2T2Z0</accession>
<keyword evidence="2" id="KW-0813">Transport</keyword>
<dbReference type="InterPro" id="IPR027417">
    <property type="entry name" value="P-loop_NTPase"/>
</dbReference>